<dbReference type="Proteomes" id="UP000005222">
    <property type="component" value="Chromosome C"/>
</dbReference>
<comment type="subcellular location">
    <subcellularLocation>
        <location evidence="1">Nucleus</location>
    </subcellularLocation>
</comment>
<evidence type="ECO:0000313" key="5">
    <source>
        <dbReference type="EMBL" id="CCE78422.1"/>
    </source>
</evidence>
<dbReference type="CDD" id="cd22965">
    <property type="entry name" value="DD_DPY30_SDC1"/>
    <property type="match status" value="1"/>
</dbReference>
<protein>
    <submittedName>
        <fullName evidence="6">Piso0_001045 protein</fullName>
    </submittedName>
</protein>
<evidence type="ECO:0000256" key="4">
    <source>
        <dbReference type="SAM" id="MobiDB-lite"/>
    </source>
</evidence>
<dbReference type="InParanoid" id="G8YQS3"/>
<evidence type="ECO:0000313" key="7">
    <source>
        <dbReference type="Proteomes" id="UP000005222"/>
    </source>
</evidence>
<keyword evidence="3" id="KW-0539">Nucleus</keyword>
<evidence type="ECO:0000256" key="3">
    <source>
        <dbReference type="ARBA" id="ARBA00023242"/>
    </source>
</evidence>
<dbReference type="EMBL" id="FO082056">
    <property type="protein sequence ID" value="CCE79008.1"/>
    <property type="molecule type" value="Genomic_DNA"/>
</dbReference>
<evidence type="ECO:0000313" key="6">
    <source>
        <dbReference type="EMBL" id="CCE79008.1"/>
    </source>
</evidence>
<feature type="compositionally biased region" description="Basic and acidic residues" evidence="4">
    <location>
        <begin position="102"/>
        <end position="124"/>
    </location>
</feature>
<organism evidence="6 7">
    <name type="scientific">Pichia sorbitophila (strain ATCC MYA-4447 / BCRC 22081 / CBS 7064 / NBRC 10061 / NRRL Y-12695)</name>
    <name type="common">Hybrid yeast</name>
    <dbReference type="NCBI Taxonomy" id="559304"/>
    <lineage>
        <taxon>Eukaryota</taxon>
        <taxon>Fungi</taxon>
        <taxon>Dikarya</taxon>
        <taxon>Ascomycota</taxon>
        <taxon>Saccharomycotina</taxon>
        <taxon>Pichiomycetes</taxon>
        <taxon>Debaryomycetaceae</taxon>
        <taxon>Millerozyma</taxon>
    </lineage>
</organism>
<dbReference type="OrthoDB" id="417678at2759"/>
<dbReference type="AlphaFoldDB" id="G8YQS3"/>
<feature type="region of interest" description="Disordered" evidence="4">
    <location>
        <begin position="1"/>
        <end position="62"/>
    </location>
</feature>
<sequence length="124" mass="13926">MEESKRQEETATPEVKEEPNSTPLESHGSENALKRQKVSQETTPNVSPAADQPPVHEVVGGSSIRQYLNKNVSYDLLEGLRQLARVKPEDPLRWLGEYLIKASDEQRNKEAQTEGQEADRSNEA</sequence>
<dbReference type="EMBL" id="FO082057">
    <property type="protein sequence ID" value="CCE78422.1"/>
    <property type="molecule type" value="Genomic_DNA"/>
</dbReference>
<dbReference type="InterPro" id="IPR049629">
    <property type="entry name" value="DPY30_SDC1_DD"/>
</dbReference>
<proteinExistence type="inferred from homology"/>
<accession>G8YQS3</accession>
<reference evidence="6" key="1">
    <citation type="submission" date="2011-10" db="EMBL/GenBank/DDBJ databases">
        <authorList>
            <person name="Genoscope - CEA"/>
        </authorList>
    </citation>
    <scope>NUCLEOTIDE SEQUENCE</scope>
</reference>
<comment type="similarity">
    <text evidence="2">Belongs to the dpy-30 family.</text>
</comment>
<dbReference type="FunCoup" id="G8YQS3">
    <property type="interactions" value="198"/>
</dbReference>
<dbReference type="GO" id="GO:0005634">
    <property type="term" value="C:nucleus"/>
    <property type="evidence" value="ECO:0007669"/>
    <property type="project" value="UniProtKB-SubCell"/>
</dbReference>
<name>G8YQS3_PICSO</name>
<dbReference type="HOGENOM" id="CLU_115916_1_0_1"/>
<gene>
    <name evidence="6" type="primary">Piso0_001045</name>
    <name evidence="5" type="ORF">GNLVRS01_PISO0C09682g</name>
    <name evidence="6" type="ORF">GNLVRS01_PISO0D09749g</name>
</gene>
<reference evidence="7" key="2">
    <citation type="journal article" date="2012" name="G3 (Bethesda)">
        <title>Pichia sorbitophila, an interspecies yeast hybrid reveals early steps of genome resolution following polyploidization.</title>
        <authorList>
            <person name="Leh Louis V."/>
            <person name="Despons L."/>
            <person name="Friedrich A."/>
            <person name="Martin T."/>
            <person name="Durrens P."/>
            <person name="Casaregola S."/>
            <person name="Neuveglise C."/>
            <person name="Fairhead C."/>
            <person name="Marck C."/>
            <person name="Cruz J.A."/>
            <person name="Straub M.L."/>
            <person name="Kugler V."/>
            <person name="Sacerdot C."/>
            <person name="Uzunov Z."/>
            <person name="Thierry A."/>
            <person name="Weiss S."/>
            <person name="Bleykasten C."/>
            <person name="De Montigny J."/>
            <person name="Jacques N."/>
            <person name="Jung P."/>
            <person name="Lemaire M."/>
            <person name="Mallet S."/>
            <person name="Morel G."/>
            <person name="Richard G.F."/>
            <person name="Sarkar A."/>
            <person name="Savel G."/>
            <person name="Schacherer J."/>
            <person name="Seret M.L."/>
            <person name="Talla E."/>
            <person name="Samson G."/>
            <person name="Jubin C."/>
            <person name="Poulain J."/>
            <person name="Vacherie B."/>
            <person name="Barbe V."/>
            <person name="Pelletier E."/>
            <person name="Sherman D.J."/>
            <person name="Westhof E."/>
            <person name="Weissenbach J."/>
            <person name="Baret P.V."/>
            <person name="Wincker P."/>
            <person name="Gaillardin C."/>
            <person name="Dujon B."/>
            <person name="Souciet J.L."/>
        </authorList>
    </citation>
    <scope>NUCLEOTIDE SEQUENCE [LARGE SCALE GENOMIC DNA]</scope>
    <source>
        <strain evidence="7">ATCC MYA-4447 / BCRC 22081 / CBS 7064 / NBRC 10061 / NRRL Y-12695</strain>
    </source>
</reference>
<dbReference type="Pfam" id="PF05186">
    <property type="entry name" value="Dpy-30"/>
    <property type="match status" value="1"/>
</dbReference>
<evidence type="ECO:0000256" key="2">
    <source>
        <dbReference type="ARBA" id="ARBA00010849"/>
    </source>
</evidence>
<dbReference type="eggNOG" id="KOG4109">
    <property type="taxonomic scope" value="Eukaryota"/>
</dbReference>
<evidence type="ECO:0000256" key="1">
    <source>
        <dbReference type="ARBA" id="ARBA00004123"/>
    </source>
</evidence>
<dbReference type="STRING" id="559304.G8YQS3"/>
<dbReference type="Proteomes" id="UP000005222">
    <property type="component" value="Chromosome D"/>
</dbReference>
<feature type="compositionally biased region" description="Basic and acidic residues" evidence="4">
    <location>
        <begin position="1"/>
        <end position="19"/>
    </location>
</feature>
<keyword evidence="7" id="KW-1185">Reference proteome</keyword>
<dbReference type="OMA" id="IDASEMN"/>
<feature type="region of interest" description="Disordered" evidence="4">
    <location>
        <begin position="100"/>
        <end position="124"/>
    </location>
</feature>
<dbReference type="Gene3D" id="1.20.890.10">
    <property type="entry name" value="cAMP-dependent protein kinase regulatory subunit, dimerization-anchoring domain"/>
    <property type="match status" value="1"/>
</dbReference>
<dbReference type="InterPro" id="IPR007858">
    <property type="entry name" value="Dpy-30_motif"/>
</dbReference>